<dbReference type="EMBL" id="CM031818">
    <property type="protein sequence ID" value="KAG6640077.1"/>
    <property type="molecule type" value="Genomic_DNA"/>
</dbReference>
<dbReference type="PROSITE" id="PS50811">
    <property type="entry name" value="WRKY"/>
    <property type="match status" value="1"/>
</dbReference>
<evidence type="ECO:0000313" key="8">
    <source>
        <dbReference type="EMBL" id="KAG6640077.1"/>
    </source>
</evidence>
<evidence type="ECO:0000313" key="9">
    <source>
        <dbReference type="Proteomes" id="UP000811609"/>
    </source>
</evidence>
<evidence type="ECO:0000256" key="1">
    <source>
        <dbReference type="ARBA" id="ARBA00004123"/>
    </source>
</evidence>
<keyword evidence="4" id="KW-0238">DNA-binding</keyword>
<protein>
    <recommendedName>
        <fullName evidence="7">WRKY domain-containing protein</fullName>
    </recommendedName>
</protein>
<organism evidence="8 9">
    <name type="scientific">Carya illinoinensis</name>
    <name type="common">Pecan</name>
    <dbReference type="NCBI Taxonomy" id="32201"/>
    <lineage>
        <taxon>Eukaryota</taxon>
        <taxon>Viridiplantae</taxon>
        <taxon>Streptophyta</taxon>
        <taxon>Embryophyta</taxon>
        <taxon>Tracheophyta</taxon>
        <taxon>Spermatophyta</taxon>
        <taxon>Magnoliopsida</taxon>
        <taxon>eudicotyledons</taxon>
        <taxon>Gunneridae</taxon>
        <taxon>Pentapetalae</taxon>
        <taxon>rosids</taxon>
        <taxon>fabids</taxon>
        <taxon>Fagales</taxon>
        <taxon>Juglandaceae</taxon>
        <taxon>Carya</taxon>
    </lineage>
</organism>
<dbReference type="SMART" id="SM00774">
    <property type="entry name" value="WRKY"/>
    <property type="match status" value="1"/>
</dbReference>
<dbReference type="InterPro" id="IPR044810">
    <property type="entry name" value="WRKY_plant"/>
</dbReference>
<dbReference type="PANTHER" id="PTHR31221">
    <property type="entry name" value="WRKY TRANSCRIPTION FACTOR PROTEIN 1-RELATED"/>
    <property type="match status" value="1"/>
</dbReference>
<dbReference type="GO" id="GO:0043565">
    <property type="term" value="F:sequence-specific DNA binding"/>
    <property type="evidence" value="ECO:0007669"/>
    <property type="project" value="InterPro"/>
</dbReference>
<comment type="subcellular location">
    <subcellularLocation>
        <location evidence="1">Nucleus</location>
    </subcellularLocation>
</comment>
<keyword evidence="2" id="KW-0677">Repeat</keyword>
<name>A0A8T1PG46_CARIL</name>
<dbReference type="GO" id="GO:0003700">
    <property type="term" value="F:DNA-binding transcription factor activity"/>
    <property type="evidence" value="ECO:0007669"/>
    <property type="project" value="InterPro"/>
</dbReference>
<evidence type="ECO:0000259" key="7">
    <source>
        <dbReference type="PROSITE" id="PS50811"/>
    </source>
</evidence>
<evidence type="ECO:0000256" key="3">
    <source>
        <dbReference type="ARBA" id="ARBA00023015"/>
    </source>
</evidence>
<dbReference type="AlphaFoldDB" id="A0A8T1PG46"/>
<gene>
    <name evidence="8" type="ORF">CIPAW_10G146700</name>
</gene>
<proteinExistence type="predicted"/>
<accession>A0A8T1PG46</accession>
<evidence type="ECO:0000256" key="5">
    <source>
        <dbReference type="ARBA" id="ARBA00023163"/>
    </source>
</evidence>
<dbReference type="InterPro" id="IPR003657">
    <property type="entry name" value="WRKY_dom"/>
</dbReference>
<dbReference type="Pfam" id="PF03106">
    <property type="entry name" value="WRKY"/>
    <property type="match status" value="1"/>
</dbReference>
<keyword evidence="9" id="KW-1185">Reference proteome</keyword>
<dbReference type="PANTHER" id="PTHR31221:SF42">
    <property type="entry name" value="WRKY TRANSCRIPTION FACTOR 49-RELATED"/>
    <property type="match status" value="1"/>
</dbReference>
<keyword evidence="5" id="KW-0804">Transcription</keyword>
<keyword evidence="6" id="KW-0539">Nucleus</keyword>
<evidence type="ECO:0000256" key="6">
    <source>
        <dbReference type="ARBA" id="ARBA00023242"/>
    </source>
</evidence>
<keyword evidence="3" id="KW-0805">Transcription regulation</keyword>
<dbReference type="FunFam" id="2.20.25.80:FF:000006">
    <property type="entry name" value="WRKY transcription factor"/>
    <property type="match status" value="1"/>
</dbReference>
<sequence length="297" mass="33436">MEELTATWPDGLEDELVRELLDNQSPFFLLPEMTTETAEDAIMNGLISTSPVYSESTISEDLEDAFSATTSKDHQHQELSQPRISALMEIGLNKVGNKNTLKVESYGNAMANDGYKWRKYGQKAIKNSPHPRSYYRCTNPWCNAKKQVERSSEDPQTLLVTYEGLHLHFAYPHFIPAESQPINPTIKKAKKTHETQQIQQELQESSADLTTPPDLQQQQLFLRTSLECPRERDPEGMVTQGLLEDVVMPFMIPNPLNNNTSPNYSSCSSYPSPPPSPPPFWSCAALSSTCFNIGIEH</sequence>
<reference evidence="8" key="1">
    <citation type="submission" date="2020-12" db="EMBL/GenBank/DDBJ databases">
        <title>WGS assembly of Carya illinoinensis cv. Pawnee.</title>
        <authorList>
            <person name="Platts A."/>
            <person name="Shu S."/>
            <person name="Wright S."/>
            <person name="Barry K."/>
            <person name="Edger P."/>
            <person name="Pires J.C."/>
            <person name="Schmutz J."/>
        </authorList>
    </citation>
    <scope>NUCLEOTIDE SEQUENCE</scope>
    <source>
        <tissue evidence="8">Leaf</tissue>
    </source>
</reference>
<evidence type="ECO:0000256" key="4">
    <source>
        <dbReference type="ARBA" id="ARBA00023125"/>
    </source>
</evidence>
<feature type="domain" description="WRKY" evidence="7">
    <location>
        <begin position="106"/>
        <end position="171"/>
    </location>
</feature>
<evidence type="ECO:0000256" key="2">
    <source>
        <dbReference type="ARBA" id="ARBA00022737"/>
    </source>
</evidence>
<dbReference type="GO" id="GO:0005634">
    <property type="term" value="C:nucleus"/>
    <property type="evidence" value="ECO:0007669"/>
    <property type="project" value="UniProtKB-SubCell"/>
</dbReference>
<dbReference type="Proteomes" id="UP000811609">
    <property type="component" value="Chromosome 10"/>
</dbReference>
<comment type="caution">
    <text evidence="8">The sequence shown here is derived from an EMBL/GenBank/DDBJ whole genome shotgun (WGS) entry which is preliminary data.</text>
</comment>